<gene>
    <name evidence="1" type="ORF">LCGC14_0484100</name>
</gene>
<name>A0A0F9SDZ7_9ZZZZ</name>
<feature type="non-terminal residue" evidence="1">
    <location>
        <position position="1"/>
    </location>
</feature>
<comment type="caution">
    <text evidence="1">The sequence shown here is derived from an EMBL/GenBank/DDBJ whole genome shotgun (WGS) entry which is preliminary data.</text>
</comment>
<organism evidence="1">
    <name type="scientific">marine sediment metagenome</name>
    <dbReference type="NCBI Taxonomy" id="412755"/>
    <lineage>
        <taxon>unclassified sequences</taxon>
        <taxon>metagenomes</taxon>
        <taxon>ecological metagenomes</taxon>
    </lineage>
</organism>
<evidence type="ECO:0000313" key="1">
    <source>
        <dbReference type="EMBL" id="KKN65234.1"/>
    </source>
</evidence>
<accession>A0A0F9SDZ7</accession>
<dbReference type="EMBL" id="LAZR01000531">
    <property type="protein sequence ID" value="KKN65234.1"/>
    <property type="molecule type" value="Genomic_DNA"/>
</dbReference>
<proteinExistence type="predicted"/>
<sequence length="103" mass="10882">SSLFLGCAKSMYSFLDSAGNPVVVEQSFFGRGSLAVKVDEQGVPHVVICQDGTSDWITGRLLAAFGNLAAKMMAPVPILGEMVKVQSPSDIQACSALYDKVVN</sequence>
<reference evidence="1" key="1">
    <citation type="journal article" date="2015" name="Nature">
        <title>Complex archaea that bridge the gap between prokaryotes and eukaryotes.</title>
        <authorList>
            <person name="Spang A."/>
            <person name="Saw J.H."/>
            <person name="Jorgensen S.L."/>
            <person name="Zaremba-Niedzwiedzka K."/>
            <person name="Martijn J."/>
            <person name="Lind A.E."/>
            <person name="van Eijk R."/>
            <person name="Schleper C."/>
            <person name="Guy L."/>
            <person name="Ettema T.J."/>
        </authorList>
    </citation>
    <scope>NUCLEOTIDE SEQUENCE</scope>
</reference>
<dbReference type="AlphaFoldDB" id="A0A0F9SDZ7"/>
<protein>
    <submittedName>
        <fullName evidence="1">Uncharacterized protein</fullName>
    </submittedName>
</protein>